<dbReference type="KEGG" id="cci:CC1G_15602"/>
<evidence type="ECO:0000313" key="2">
    <source>
        <dbReference type="Proteomes" id="UP000001861"/>
    </source>
</evidence>
<dbReference type="VEuPathDB" id="FungiDB:CC1G_15602"/>
<dbReference type="EMBL" id="AACS02000006">
    <property type="protein sequence ID" value="EFI27566.1"/>
    <property type="molecule type" value="Genomic_DNA"/>
</dbReference>
<dbReference type="InterPro" id="IPR032675">
    <property type="entry name" value="LRR_dom_sf"/>
</dbReference>
<dbReference type="Proteomes" id="UP000001861">
    <property type="component" value="Unassembled WGS sequence"/>
</dbReference>
<proteinExistence type="predicted"/>
<dbReference type="GeneID" id="9378229"/>
<dbReference type="AlphaFoldDB" id="D6RND2"/>
<protein>
    <recommendedName>
        <fullName evidence="3">F-box domain-containing protein</fullName>
    </recommendedName>
</protein>
<comment type="caution">
    <text evidence="1">The sequence shown here is derived from an EMBL/GenBank/DDBJ whole genome shotgun (WGS) entry which is preliminary data.</text>
</comment>
<dbReference type="Gene3D" id="3.80.10.10">
    <property type="entry name" value="Ribonuclease Inhibitor"/>
    <property type="match status" value="1"/>
</dbReference>
<organism evidence="1 2">
    <name type="scientific">Coprinopsis cinerea (strain Okayama-7 / 130 / ATCC MYA-4618 / FGSC 9003)</name>
    <name type="common">Inky cap fungus</name>
    <name type="synonym">Hormographiella aspergillata</name>
    <dbReference type="NCBI Taxonomy" id="240176"/>
    <lineage>
        <taxon>Eukaryota</taxon>
        <taxon>Fungi</taxon>
        <taxon>Dikarya</taxon>
        <taxon>Basidiomycota</taxon>
        <taxon>Agaricomycotina</taxon>
        <taxon>Agaricomycetes</taxon>
        <taxon>Agaricomycetidae</taxon>
        <taxon>Agaricales</taxon>
        <taxon>Agaricineae</taxon>
        <taxon>Psathyrellaceae</taxon>
        <taxon>Coprinopsis</taxon>
    </lineage>
</organism>
<accession>D6RND2</accession>
<dbReference type="HOGENOM" id="CLU_021164_0_2_1"/>
<dbReference type="SUPFAM" id="SSF52047">
    <property type="entry name" value="RNI-like"/>
    <property type="match status" value="1"/>
</dbReference>
<dbReference type="InParanoid" id="D6RND2"/>
<dbReference type="OMA" id="PAFSWRE"/>
<evidence type="ECO:0008006" key="3">
    <source>
        <dbReference type="Google" id="ProtNLM"/>
    </source>
</evidence>
<sequence>MSSDLATPAPRDDVLSNEDLLGIIFGFVQEFNHAEATPHDFNGSTSLREMLLPNLSSNQQLLNLALTHKSFLEPALKVLWRHIPSLLPLLGLLPEFGLIGKSSDYGFKKIPSHASDWQRFHVYAPYVKAITLGKVPQSISPFVYHVLALACPSHSVGFYVPALRAIRVDCSSPANFPGAFFVTTASQHFPSLRKVEVVNYLTGGADLHADSQVFLQQLFPVLVGRQPRVNQLAFRGEWNLSSFTELQDRLPSLPQLSHVALEVPGSMLLVRQACHRLGQLRNLRHLSIRLSPTSKRSKKKYTVKEGFSSLRELEVVGPAWEASRVISSIEGPRLEHVFIHLTSFELLDALCLHSRIGNLIQSSPRLVTFSLTGASSGASGQDIFASYSQSSSPVSSDSEPSTAQVSIVHLLAERCPNLTSLTLPASFNISLTSSPDSSSGSGSAHPTYASITCLSALAKGCPHLVDLRLGLRLHAVAEDDLVGFWKPQGSEPDAVRRPHPLKSLWINAHDTGQLTVPECISIAKFLHGLFPRLVQLEQYGGSGSFSSMSLECKTFYCVKASFQTMKEMEEQLSRAAM</sequence>
<name>D6RND2_COPC7</name>
<gene>
    <name evidence="1" type="ORF">CC1G_15602</name>
</gene>
<dbReference type="RefSeq" id="XP_002911060.1">
    <property type="nucleotide sequence ID" value="XM_002911014.1"/>
</dbReference>
<evidence type="ECO:0000313" key="1">
    <source>
        <dbReference type="EMBL" id="EFI27566.1"/>
    </source>
</evidence>
<keyword evidence="2" id="KW-1185">Reference proteome</keyword>
<reference evidence="1 2" key="1">
    <citation type="journal article" date="2010" name="Proc. Natl. Acad. Sci. U.S.A.">
        <title>Insights into evolution of multicellular fungi from the assembled chromosomes of the mushroom Coprinopsis cinerea (Coprinus cinereus).</title>
        <authorList>
            <person name="Stajich J.E."/>
            <person name="Wilke S.K."/>
            <person name="Ahren D."/>
            <person name="Au C.H."/>
            <person name="Birren B.W."/>
            <person name="Borodovsky M."/>
            <person name="Burns C."/>
            <person name="Canback B."/>
            <person name="Casselton L.A."/>
            <person name="Cheng C.K."/>
            <person name="Deng J."/>
            <person name="Dietrich F.S."/>
            <person name="Fargo D.C."/>
            <person name="Farman M.L."/>
            <person name="Gathman A.C."/>
            <person name="Goldberg J."/>
            <person name="Guigo R."/>
            <person name="Hoegger P.J."/>
            <person name="Hooker J.B."/>
            <person name="Huggins A."/>
            <person name="James T.Y."/>
            <person name="Kamada T."/>
            <person name="Kilaru S."/>
            <person name="Kodira C."/>
            <person name="Kues U."/>
            <person name="Kupfer D."/>
            <person name="Kwan H.S."/>
            <person name="Lomsadze A."/>
            <person name="Li W."/>
            <person name="Lilly W.W."/>
            <person name="Ma L.J."/>
            <person name="Mackey A.J."/>
            <person name="Manning G."/>
            <person name="Martin F."/>
            <person name="Muraguchi H."/>
            <person name="Natvig D.O."/>
            <person name="Palmerini H."/>
            <person name="Ramesh M.A."/>
            <person name="Rehmeyer C.J."/>
            <person name="Roe B.A."/>
            <person name="Shenoy N."/>
            <person name="Stanke M."/>
            <person name="Ter-Hovhannisyan V."/>
            <person name="Tunlid A."/>
            <person name="Velagapudi R."/>
            <person name="Vision T.J."/>
            <person name="Zeng Q."/>
            <person name="Zolan M.E."/>
            <person name="Pukkila P.J."/>
        </authorList>
    </citation>
    <scope>NUCLEOTIDE SEQUENCE [LARGE SCALE GENOMIC DNA]</scope>
    <source>
        <strain evidence="2">Okayama-7 / 130 / ATCC MYA-4618 / FGSC 9003</strain>
    </source>
</reference>